<sequence>MIRKGFVFEERPNEAIDVQVEDEESPSSEIMPLKSAPLTQATVRRMIKESVDAAIAAERARHANAGNNASGSGLARGQVTAPNSNVAILGLDVANQMGWTEMKKLITIEFCPVEQLQRMENELWNLKDEITSSKPTNLNEAMRMAHKLMEQKLQARNERILEGNKRKWENFQSGNSSGKSNHKDNLRQSLQNNQKQENARAMTTAPNEGKLSSGSLHLCVNVVLLAMLVSVRSSATSVERLGTRRGIARKIMFPWVQTLSQFGLVMIVVSRVIRGTDAQRRSSKRKLEKLMAELMRLKMLSCKVRMRLRVVRIPYGNETLTVESDKGVSRLKVISCIKSRKYIKRGCHLFLAHVTEKKPKDKRLEDVPVIRDFPKDEEEHGKHLKIILELLKKERLNWVTPTAPTEVRTFLGLAGYYQRFIEGFSLISKPLTKLTRKDKKYEWGREEEEAFQTLKQKLCGAPILALPKGTEDFVVYYDMALKGYGAVLMQREKIRQDVSRFEVVVLVAEYEIATYVSKCLTCEKVKAEHQKPSRLLQQPKIPVWKWERITMDFVSGLPRTPSGRQKSYSDKRTKPLEFEVGDMVLLKVSLWKGTRRFGKRGKLSPHYIGPFKILARVGPVAYTLELPVELKGIHSTFHVSNLKKCLAKGDIFISMNEIQLDDKLHIIKEPIEIIDQKVKRLKQSRIPIVKVRWNSQRGPEFT</sequence>
<keyword evidence="4" id="KW-0548">Nucleotidyltransferase</keyword>
<evidence type="ECO:0000256" key="1">
    <source>
        <dbReference type="SAM" id="MobiDB-lite"/>
    </source>
</evidence>
<dbReference type="InterPro" id="IPR056924">
    <property type="entry name" value="SH3_Tf2-1"/>
</dbReference>
<dbReference type="InterPro" id="IPR043502">
    <property type="entry name" value="DNA/RNA_pol_sf"/>
</dbReference>
<dbReference type="FunFam" id="3.30.70.270:FF:000020">
    <property type="entry name" value="Transposon Tf2-6 polyprotein-like Protein"/>
    <property type="match status" value="1"/>
</dbReference>
<dbReference type="AlphaFoldDB" id="A0A699HN82"/>
<accession>A0A699HN82</accession>
<feature type="domain" description="Tf2-1-like SH3-like" evidence="3">
    <location>
        <begin position="581"/>
        <end position="645"/>
    </location>
</feature>
<feature type="compositionally biased region" description="Polar residues" evidence="1">
    <location>
        <begin position="170"/>
        <end position="179"/>
    </location>
</feature>
<name>A0A699HN82_TANCI</name>
<dbReference type="Gene3D" id="3.30.70.270">
    <property type="match status" value="1"/>
</dbReference>
<dbReference type="PANTHER" id="PTHR46148:SF59">
    <property type="entry name" value="NUCLEOTIDYLTRANSFERASE, RIBONUCLEASE H"/>
    <property type="match status" value="1"/>
</dbReference>
<dbReference type="Pfam" id="PF17919">
    <property type="entry name" value="RT_RNaseH_2"/>
    <property type="match status" value="1"/>
</dbReference>
<dbReference type="InterPro" id="IPR041577">
    <property type="entry name" value="RT_RNaseH_2"/>
</dbReference>
<feature type="domain" description="Reverse transcriptase/retrotransposon-derived protein RNase H-like" evidence="2">
    <location>
        <begin position="443"/>
        <end position="493"/>
    </location>
</feature>
<dbReference type="EMBL" id="BKCJ010182442">
    <property type="protein sequence ID" value="GEY48460.1"/>
    <property type="molecule type" value="Genomic_DNA"/>
</dbReference>
<protein>
    <submittedName>
        <fullName evidence="4">Putative reverse transcriptase domain-containing protein</fullName>
    </submittedName>
</protein>
<keyword evidence="4" id="KW-0695">RNA-directed DNA polymerase</keyword>
<evidence type="ECO:0000259" key="2">
    <source>
        <dbReference type="Pfam" id="PF17919"/>
    </source>
</evidence>
<evidence type="ECO:0000259" key="3">
    <source>
        <dbReference type="Pfam" id="PF24626"/>
    </source>
</evidence>
<evidence type="ECO:0000313" key="4">
    <source>
        <dbReference type="EMBL" id="GEY48460.1"/>
    </source>
</evidence>
<dbReference type="SUPFAM" id="SSF56672">
    <property type="entry name" value="DNA/RNA polymerases"/>
    <property type="match status" value="1"/>
</dbReference>
<dbReference type="GO" id="GO:0003964">
    <property type="term" value="F:RNA-directed DNA polymerase activity"/>
    <property type="evidence" value="ECO:0007669"/>
    <property type="project" value="UniProtKB-KW"/>
</dbReference>
<comment type="caution">
    <text evidence="4">The sequence shown here is derived from an EMBL/GenBank/DDBJ whole genome shotgun (WGS) entry which is preliminary data.</text>
</comment>
<dbReference type="Pfam" id="PF24626">
    <property type="entry name" value="SH3_Tf2-1"/>
    <property type="match status" value="1"/>
</dbReference>
<organism evidence="4">
    <name type="scientific">Tanacetum cinerariifolium</name>
    <name type="common">Dalmatian daisy</name>
    <name type="synonym">Chrysanthemum cinerariifolium</name>
    <dbReference type="NCBI Taxonomy" id="118510"/>
    <lineage>
        <taxon>Eukaryota</taxon>
        <taxon>Viridiplantae</taxon>
        <taxon>Streptophyta</taxon>
        <taxon>Embryophyta</taxon>
        <taxon>Tracheophyta</taxon>
        <taxon>Spermatophyta</taxon>
        <taxon>Magnoliopsida</taxon>
        <taxon>eudicotyledons</taxon>
        <taxon>Gunneridae</taxon>
        <taxon>Pentapetalae</taxon>
        <taxon>asterids</taxon>
        <taxon>campanulids</taxon>
        <taxon>Asterales</taxon>
        <taxon>Asteraceae</taxon>
        <taxon>Asteroideae</taxon>
        <taxon>Anthemideae</taxon>
        <taxon>Anthemidinae</taxon>
        <taxon>Tanacetum</taxon>
    </lineage>
</organism>
<keyword evidence="4" id="KW-0808">Transferase</keyword>
<feature type="region of interest" description="Disordered" evidence="1">
    <location>
        <begin position="164"/>
        <end position="185"/>
    </location>
</feature>
<proteinExistence type="predicted"/>
<dbReference type="PANTHER" id="PTHR46148">
    <property type="entry name" value="CHROMO DOMAIN-CONTAINING PROTEIN"/>
    <property type="match status" value="1"/>
</dbReference>
<dbReference type="InterPro" id="IPR043128">
    <property type="entry name" value="Rev_trsase/Diguanyl_cyclase"/>
</dbReference>
<gene>
    <name evidence="4" type="ORF">Tci_420434</name>
</gene>
<reference evidence="4" key="1">
    <citation type="journal article" date="2019" name="Sci. Rep.">
        <title>Draft genome of Tanacetum cinerariifolium, the natural source of mosquito coil.</title>
        <authorList>
            <person name="Yamashiro T."/>
            <person name="Shiraishi A."/>
            <person name="Satake H."/>
            <person name="Nakayama K."/>
        </authorList>
    </citation>
    <scope>NUCLEOTIDE SEQUENCE</scope>
</reference>